<dbReference type="STRING" id="861299.J421_0575"/>
<dbReference type="InterPro" id="IPR006626">
    <property type="entry name" value="PbH1"/>
</dbReference>
<dbReference type="SMART" id="SM00710">
    <property type="entry name" value="PbH1"/>
    <property type="match status" value="7"/>
</dbReference>
<dbReference type="NCBIfam" id="TIGR03805">
    <property type="entry name" value="beta_helix_1"/>
    <property type="match status" value="1"/>
</dbReference>
<dbReference type="InterPro" id="IPR011050">
    <property type="entry name" value="Pectin_lyase_fold/virulence"/>
</dbReference>
<dbReference type="RefSeq" id="WP_025409655.1">
    <property type="nucleotide sequence ID" value="NZ_CP007128.1"/>
</dbReference>
<dbReference type="eggNOG" id="COG3420">
    <property type="taxonomic scope" value="Bacteria"/>
</dbReference>
<name>W0RCD8_9BACT</name>
<protein>
    <submittedName>
        <fullName evidence="2">Parallel beta-helix repeat-containing protein</fullName>
    </submittedName>
</protein>
<dbReference type="EMBL" id="CP007128">
    <property type="protein sequence ID" value="AHG88112.1"/>
    <property type="molecule type" value="Genomic_DNA"/>
</dbReference>
<evidence type="ECO:0000259" key="1">
    <source>
        <dbReference type="Pfam" id="PF13229"/>
    </source>
</evidence>
<evidence type="ECO:0000313" key="3">
    <source>
        <dbReference type="Proteomes" id="UP000019151"/>
    </source>
</evidence>
<dbReference type="HOGENOM" id="CLU_778245_0_0_0"/>
<dbReference type="Pfam" id="PF13229">
    <property type="entry name" value="Beta_helix"/>
    <property type="match status" value="1"/>
</dbReference>
<dbReference type="AlphaFoldDB" id="W0RCD8"/>
<sequence length="384" mass="39515">MTHVNLARRPVLELALGAVLLAGCAGPDAVVAPNATPPAHPSLAAAAAGRVVRVRPGESIQAAVDAAGAGGTVQIEPGEYAEAVTVAVPNLRIMGLGNPGDVVLRNPGSATNGIRVTTAGDGFDLDNITVRGFEANGVLLVRVDGFRLSRVRTENNGEYGLFPVLSSHGVIDGCTATGHADTGIYVGQSSDVEIRNSVAWGNVAGFELENTTRASLTNSEAYDNTVGILVSLVPPAPYISVLTATDNLVAHNRVHDNNHANFGEEGDLAALLPAGTGILVVGPDRTTIEHNTVTNNVSSGIAVVDAAVLALLSGDADAYGTLNTAPDGTRVQLNTVLGNGTAPQPPLNEFFPGVDLLWDGSGVGNCWWQNRYGTSFPDPLPACK</sequence>
<proteinExistence type="predicted"/>
<dbReference type="Proteomes" id="UP000019151">
    <property type="component" value="Chromosome"/>
</dbReference>
<reference evidence="2 3" key="1">
    <citation type="journal article" date="2014" name="Genome Announc.">
        <title>Genome Sequence and Methylome of Soil Bacterium Gemmatirosa kalamazoonensis KBS708T, a Member of the Rarely Cultivated Gemmatimonadetes Phylum.</title>
        <authorList>
            <person name="Debruyn J.M."/>
            <person name="Radosevich M."/>
            <person name="Wommack K.E."/>
            <person name="Polson S.W."/>
            <person name="Hauser L.J."/>
            <person name="Fawaz M.N."/>
            <person name="Korlach J."/>
            <person name="Tsai Y.C."/>
        </authorList>
    </citation>
    <scope>NUCLEOTIDE SEQUENCE [LARGE SCALE GENOMIC DNA]</scope>
    <source>
        <strain evidence="2 3">KBS708</strain>
    </source>
</reference>
<dbReference type="Gene3D" id="2.160.20.10">
    <property type="entry name" value="Single-stranded right-handed beta-helix, Pectin lyase-like"/>
    <property type="match status" value="1"/>
</dbReference>
<dbReference type="InterPro" id="IPR012334">
    <property type="entry name" value="Pectin_lyas_fold"/>
</dbReference>
<dbReference type="PATRIC" id="fig|861299.3.peg.587"/>
<organism evidence="2 3">
    <name type="scientific">Gemmatirosa kalamazoonensis</name>
    <dbReference type="NCBI Taxonomy" id="861299"/>
    <lineage>
        <taxon>Bacteria</taxon>
        <taxon>Pseudomonadati</taxon>
        <taxon>Gemmatimonadota</taxon>
        <taxon>Gemmatimonadia</taxon>
        <taxon>Gemmatimonadales</taxon>
        <taxon>Gemmatimonadaceae</taxon>
        <taxon>Gemmatirosa</taxon>
    </lineage>
</organism>
<dbReference type="OrthoDB" id="338827at2"/>
<accession>W0RCD8</accession>
<evidence type="ECO:0000313" key="2">
    <source>
        <dbReference type="EMBL" id="AHG88112.1"/>
    </source>
</evidence>
<gene>
    <name evidence="2" type="ORF">J421_0575</name>
</gene>
<dbReference type="InterPro" id="IPR039448">
    <property type="entry name" value="Beta_helix"/>
</dbReference>
<keyword evidence="3" id="KW-1185">Reference proteome</keyword>
<dbReference type="KEGG" id="gba:J421_0575"/>
<feature type="domain" description="Right handed beta helix" evidence="1">
    <location>
        <begin position="112"/>
        <end position="230"/>
    </location>
</feature>
<dbReference type="InParanoid" id="W0RCD8"/>
<dbReference type="SUPFAM" id="SSF51126">
    <property type="entry name" value="Pectin lyase-like"/>
    <property type="match status" value="1"/>
</dbReference>
<dbReference type="InterPro" id="IPR022442">
    <property type="entry name" value="SO_2930-like_dom"/>
</dbReference>